<dbReference type="EMBL" id="CM029042">
    <property type="protein sequence ID" value="KAG2620508.1"/>
    <property type="molecule type" value="Genomic_DNA"/>
</dbReference>
<dbReference type="Pfam" id="PF26133">
    <property type="entry name" value="DUF8039"/>
    <property type="match status" value="1"/>
</dbReference>
<gene>
    <name evidence="2" type="ORF">PVAP13_3NG170700</name>
</gene>
<name>A0A8T0UEK2_PANVG</name>
<dbReference type="PANTHER" id="PTHR33018:SF19">
    <property type="entry name" value="OS12G0558775 PROTEIN"/>
    <property type="match status" value="1"/>
</dbReference>
<evidence type="ECO:0000313" key="3">
    <source>
        <dbReference type="Proteomes" id="UP000823388"/>
    </source>
</evidence>
<evidence type="ECO:0000259" key="1">
    <source>
        <dbReference type="Pfam" id="PF26133"/>
    </source>
</evidence>
<comment type="caution">
    <text evidence="2">The sequence shown here is derived from an EMBL/GenBank/DDBJ whole genome shotgun (WGS) entry which is preliminary data.</text>
</comment>
<proteinExistence type="predicted"/>
<dbReference type="AlphaFoldDB" id="A0A8T0UEK2"/>
<keyword evidence="3" id="KW-1185">Reference proteome</keyword>
<protein>
    <recommendedName>
        <fullName evidence="1">DUF8039 domain-containing protein</fullName>
    </recommendedName>
</protein>
<evidence type="ECO:0000313" key="2">
    <source>
        <dbReference type="EMBL" id="KAG2620508.1"/>
    </source>
</evidence>
<feature type="domain" description="DUF8039" evidence="1">
    <location>
        <begin position="254"/>
        <end position="343"/>
    </location>
</feature>
<dbReference type="InterPro" id="IPR058352">
    <property type="entry name" value="DUF8039"/>
</dbReference>
<accession>A0A8T0UEK2</accession>
<organism evidence="2 3">
    <name type="scientific">Panicum virgatum</name>
    <name type="common">Blackwell switchgrass</name>
    <dbReference type="NCBI Taxonomy" id="38727"/>
    <lineage>
        <taxon>Eukaryota</taxon>
        <taxon>Viridiplantae</taxon>
        <taxon>Streptophyta</taxon>
        <taxon>Embryophyta</taxon>
        <taxon>Tracheophyta</taxon>
        <taxon>Spermatophyta</taxon>
        <taxon>Magnoliopsida</taxon>
        <taxon>Liliopsida</taxon>
        <taxon>Poales</taxon>
        <taxon>Poaceae</taxon>
        <taxon>PACMAD clade</taxon>
        <taxon>Panicoideae</taxon>
        <taxon>Panicodae</taxon>
        <taxon>Paniceae</taxon>
        <taxon>Panicinae</taxon>
        <taxon>Panicum</taxon>
        <taxon>Panicum sect. Hiantes</taxon>
    </lineage>
</organism>
<dbReference type="PANTHER" id="PTHR33018">
    <property type="entry name" value="OS10G0338966 PROTEIN-RELATED"/>
    <property type="match status" value="1"/>
</dbReference>
<reference evidence="2" key="1">
    <citation type="submission" date="2020-05" db="EMBL/GenBank/DDBJ databases">
        <title>WGS assembly of Panicum virgatum.</title>
        <authorList>
            <person name="Lovell J.T."/>
            <person name="Jenkins J."/>
            <person name="Shu S."/>
            <person name="Juenger T.E."/>
            <person name="Schmutz J."/>
        </authorList>
    </citation>
    <scope>NUCLEOTIDE SEQUENCE</scope>
    <source>
        <strain evidence="2">AP13</strain>
    </source>
</reference>
<dbReference type="Proteomes" id="UP000823388">
    <property type="component" value="Chromosome 3N"/>
</dbReference>
<sequence>MITLGTAFRNFRHTLHKDYAKTGLSLKIKFRKIPDAMWEEFKLMKETPEVKALSEKMTEKAQKAAENPHHLGAGGYDGKIPHWRREEEERRKASLPDPFDGISERGKYWCLARQPRYREGKVVFENPTTAEIYERLAQIVDAEKQGLFHPDREKDQLTAAIGTAEHSGRVRGVSSSLPWKQAFPNDPGYRKRDRYKKDLEEKMRAIAKEELSQLLASQQGSLVPNMAQANQEVIVAQSGLFAPSSVGSTTQHKYPVDDIQVDTPCTLVVPYGRKLNKFREVAIAMAVTGHVFPRPPAPEYAWVQVVKVMDSTCELDITTDDGIEVLGDAINQYVQWHRRDIILQGCPSQELQPLPEANIEHASPVPEENNREQDQTTLVDNDRVDVFPRHDPTPAEANIETRHPVLPSLKSAAKITKMPSLQAPPKMLEVPRMITTYGKAPSADVDKFLRAMNKMPSSSKNKEKEPLEKDFDVRDLFSYEVEITLENYEHGKPFLPHLDLKLSQWELKKFHAWIMKAMKHGIKEITAMVPPSAFNNPVPHQIVIDFEDLHRLYRRRHMDVNLITVFCL</sequence>